<gene>
    <name evidence="2" type="ORF">E2R66_07285</name>
</gene>
<feature type="transmembrane region" description="Helical" evidence="1">
    <location>
        <begin position="370"/>
        <end position="399"/>
    </location>
</feature>
<organism evidence="2 3">
    <name type="scientific">Mucilaginibacter psychrotolerans</name>
    <dbReference type="NCBI Taxonomy" id="1524096"/>
    <lineage>
        <taxon>Bacteria</taxon>
        <taxon>Pseudomonadati</taxon>
        <taxon>Bacteroidota</taxon>
        <taxon>Sphingobacteriia</taxon>
        <taxon>Sphingobacteriales</taxon>
        <taxon>Sphingobacteriaceae</taxon>
        <taxon>Mucilaginibacter</taxon>
    </lineage>
</organism>
<feature type="transmembrane region" description="Helical" evidence="1">
    <location>
        <begin position="341"/>
        <end position="358"/>
    </location>
</feature>
<name>A0A4Y8SIT8_9SPHI</name>
<evidence type="ECO:0000313" key="3">
    <source>
        <dbReference type="Proteomes" id="UP000297540"/>
    </source>
</evidence>
<sequence length="425" mass="49283">MARKQKKIDINYFIMLVFLLLSANANIISSTAIAWAAFISSLLFYAIINKMISRNDVNSFGIFSGVYVLLVTVRFFLFNDLETDYLYSDYLFLFKYLLVSFLICVVLKEKLLAYFVKVMVHLTILSLVFYALQLLSPATMYKLFATLNFPTGNNIPGYTNALFFTYTQGFHELTNSGFVWEPGAFGCFLVITLMFHFYLNKFKYDNITILLIIANITTFSTTNYLGLLVLIFLSYRYKVPKINIYVLILVPAIILALIFIPFLGDKIIETYNEDMRDLNRLGVLKTYYHRIHMDIPLNRFSSLWHIINSFGDKLILGVSNRYNDVLNKQYPINISNGVGDFIAKFGLVGLIFLLYKYGKFCRQYVLTTENVVYCVLILLILSFGEPILFLPIVMIFLFLKDKQKAFNRYGRDEEDEAPNRYATKY</sequence>
<feature type="transmembrane region" description="Helical" evidence="1">
    <location>
        <begin position="178"/>
        <end position="199"/>
    </location>
</feature>
<dbReference type="RefSeq" id="WP_133228270.1">
    <property type="nucleotide sequence ID" value="NZ_SOZE01000005.1"/>
</dbReference>
<dbReference type="AlphaFoldDB" id="A0A4Y8SIT8"/>
<feature type="transmembrane region" description="Helical" evidence="1">
    <location>
        <begin position="242"/>
        <end position="263"/>
    </location>
</feature>
<dbReference type="OrthoDB" id="834927at2"/>
<evidence type="ECO:0000313" key="2">
    <source>
        <dbReference type="EMBL" id="TFF38802.1"/>
    </source>
</evidence>
<dbReference type="Proteomes" id="UP000297540">
    <property type="component" value="Unassembled WGS sequence"/>
</dbReference>
<feature type="transmembrane region" description="Helical" evidence="1">
    <location>
        <begin position="12"/>
        <end position="28"/>
    </location>
</feature>
<keyword evidence="3" id="KW-1185">Reference proteome</keyword>
<evidence type="ECO:0000256" key="1">
    <source>
        <dbReference type="SAM" id="Phobius"/>
    </source>
</evidence>
<feature type="transmembrane region" description="Helical" evidence="1">
    <location>
        <begin position="211"/>
        <end position="236"/>
    </location>
</feature>
<accession>A0A4Y8SIT8</accession>
<comment type="caution">
    <text evidence="2">The sequence shown here is derived from an EMBL/GenBank/DDBJ whole genome shotgun (WGS) entry which is preliminary data.</text>
</comment>
<proteinExistence type="predicted"/>
<evidence type="ECO:0008006" key="4">
    <source>
        <dbReference type="Google" id="ProtNLM"/>
    </source>
</evidence>
<protein>
    <recommendedName>
        <fullName evidence="4">O-antigen ligase domain-containing protein</fullName>
    </recommendedName>
</protein>
<feature type="transmembrane region" description="Helical" evidence="1">
    <location>
        <begin position="114"/>
        <end position="132"/>
    </location>
</feature>
<dbReference type="EMBL" id="SOZE01000005">
    <property type="protein sequence ID" value="TFF38802.1"/>
    <property type="molecule type" value="Genomic_DNA"/>
</dbReference>
<feature type="transmembrane region" description="Helical" evidence="1">
    <location>
        <begin position="59"/>
        <end position="78"/>
    </location>
</feature>
<reference evidence="2 3" key="1">
    <citation type="journal article" date="2017" name="Int. J. Syst. Evol. Microbiol.">
        <title>Mucilaginibacterpsychrotolerans sp. nov., isolated from peatlands.</title>
        <authorList>
            <person name="Deng Y."/>
            <person name="Shen L."/>
            <person name="Xu B."/>
            <person name="Liu Y."/>
            <person name="Gu Z."/>
            <person name="Liu H."/>
            <person name="Zhou Y."/>
        </authorList>
    </citation>
    <scope>NUCLEOTIDE SEQUENCE [LARGE SCALE GENOMIC DNA]</scope>
    <source>
        <strain evidence="2 3">NH7-4</strain>
    </source>
</reference>
<feature type="transmembrane region" description="Helical" evidence="1">
    <location>
        <begin position="90"/>
        <end position="107"/>
    </location>
</feature>
<keyword evidence="1" id="KW-0472">Membrane</keyword>
<feature type="transmembrane region" description="Helical" evidence="1">
    <location>
        <begin position="34"/>
        <end position="52"/>
    </location>
</feature>
<keyword evidence="1" id="KW-1133">Transmembrane helix</keyword>
<keyword evidence="1" id="KW-0812">Transmembrane</keyword>